<accession>A0A150SUM4</accession>
<comment type="caution">
    <text evidence="1">The sequence shown here is derived from an EMBL/GenBank/DDBJ whole genome shotgun (WGS) entry which is preliminary data.</text>
</comment>
<dbReference type="AlphaFoldDB" id="A0A150SUM4"/>
<reference evidence="1 2" key="1">
    <citation type="submission" date="2014-02" db="EMBL/GenBank/DDBJ databases">
        <title>The small core and large imbalanced accessory genome model reveals a collaborative survival strategy of Sorangium cellulosum strains in nature.</title>
        <authorList>
            <person name="Han K."/>
            <person name="Peng R."/>
            <person name="Blom J."/>
            <person name="Li Y.-Z."/>
        </authorList>
    </citation>
    <scope>NUCLEOTIDE SEQUENCE [LARGE SCALE GENOMIC DNA]</scope>
    <source>
        <strain evidence="1 2">So0149</strain>
    </source>
</reference>
<organism evidence="1 2">
    <name type="scientific">Sorangium cellulosum</name>
    <name type="common">Polyangium cellulosum</name>
    <dbReference type="NCBI Taxonomy" id="56"/>
    <lineage>
        <taxon>Bacteria</taxon>
        <taxon>Pseudomonadati</taxon>
        <taxon>Myxococcota</taxon>
        <taxon>Polyangia</taxon>
        <taxon>Polyangiales</taxon>
        <taxon>Polyangiaceae</taxon>
        <taxon>Sorangium</taxon>
    </lineage>
</organism>
<dbReference type="EMBL" id="JEMC01001228">
    <property type="protein sequence ID" value="KYF98714.1"/>
    <property type="molecule type" value="Genomic_DNA"/>
</dbReference>
<evidence type="ECO:0000313" key="1">
    <source>
        <dbReference type="EMBL" id="KYF98714.1"/>
    </source>
</evidence>
<evidence type="ECO:0000313" key="2">
    <source>
        <dbReference type="Proteomes" id="UP000075515"/>
    </source>
</evidence>
<protein>
    <submittedName>
        <fullName evidence="1">Uncharacterized protein</fullName>
    </submittedName>
</protein>
<name>A0A150SUM4_SORCE</name>
<proteinExistence type="predicted"/>
<gene>
    <name evidence="1" type="ORF">BE18_34750</name>
</gene>
<dbReference type="Proteomes" id="UP000075515">
    <property type="component" value="Unassembled WGS sequence"/>
</dbReference>
<sequence length="112" mass="12615">MRDALADRVDVDEGDRLTREHWPVFKAKLEKTGTIAEAEALRRQAVPEGTPGRKFYSNFGTFLVKSFMIPDGAGYAELLLYLDFLQRLVASGELKPEYLSEIEGPIRRALGQ</sequence>